<keyword evidence="2" id="KW-1185">Reference proteome</keyword>
<proteinExistence type="predicted"/>
<organism evidence="1 2">
    <name type="scientific">Lentibacillus kimchii</name>
    <dbReference type="NCBI Taxonomy" id="1542911"/>
    <lineage>
        <taxon>Bacteria</taxon>
        <taxon>Bacillati</taxon>
        <taxon>Bacillota</taxon>
        <taxon>Bacilli</taxon>
        <taxon>Bacillales</taxon>
        <taxon>Bacillaceae</taxon>
        <taxon>Lentibacillus</taxon>
    </lineage>
</organism>
<dbReference type="GO" id="GO:0004860">
    <property type="term" value="F:protein kinase inhibitor activity"/>
    <property type="evidence" value="ECO:0007669"/>
    <property type="project" value="UniProtKB-KW"/>
</dbReference>
<keyword evidence="1" id="KW-0649">Protein kinase inhibitor</keyword>
<accession>A0ABW2UWK0</accession>
<dbReference type="Proteomes" id="UP001596620">
    <property type="component" value="Unassembled WGS sequence"/>
</dbReference>
<dbReference type="Pfam" id="PF08970">
    <property type="entry name" value="Sda"/>
    <property type="match status" value="1"/>
</dbReference>
<dbReference type="InterPro" id="IPR036916">
    <property type="entry name" value="Sda_sf"/>
</dbReference>
<reference evidence="2" key="1">
    <citation type="journal article" date="2019" name="Int. J. Syst. Evol. Microbiol.">
        <title>The Global Catalogue of Microorganisms (GCM) 10K type strain sequencing project: providing services to taxonomists for standard genome sequencing and annotation.</title>
        <authorList>
            <consortium name="The Broad Institute Genomics Platform"/>
            <consortium name="The Broad Institute Genome Sequencing Center for Infectious Disease"/>
            <person name="Wu L."/>
            <person name="Ma J."/>
        </authorList>
    </citation>
    <scope>NUCLEOTIDE SEQUENCE [LARGE SCALE GENOMIC DNA]</scope>
    <source>
        <strain evidence="2">JCM 30234</strain>
    </source>
</reference>
<dbReference type="EMBL" id="JBHTGR010000011">
    <property type="protein sequence ID" value="MFC7746930.1"/>
    <property type="molecule type" value="Genomic_DNA"/>
</dbReference>
<dbReference type="SUPFAM" id="SSF100985">
    <property type="entry name" value="Sporulation inhibitor Sda"/>
    <property type="match status" value="1"/>
</dbReference>
<name>A0ABW2UWK0_9BACI</name>
<gene>
    <name evidence="1" type="primary">sda</name>
    <name evidence="1" type="ORF">ACFQU8_06730</name>
</gene>
<dbReference type="InterPro" id="IPR015064">
    <property type="entry name" value="Sda"/>
</dbReference>
<evidence type="ECO:0000313" key="1">
    <source>
        <dbReference type="EMBL" id="MFC7746930.1"/>
    </source>
</evidence>
<comment type="caution">
    <text evidence="1">The sequence shown here is derived from an EMBL/GenBank/DDBJ whole genome shotgun (WGS) entry which is preliminary data.</text>
</comment>
<dbReference type="Gene3D" id="1.10.287.1100">
    <property type="entry name" value="Sporulation inhibitor A"/>
    <property type="match status" value="1"/>
</dbReference>
<protein>
    <submittedName>
        <fullName evidence="1">Sporulation histidine kinase inhibitor Sda</fullName>
    </submittedName>
</protein>
<evidence type="ECO:0000313" key="2">
    <source>
        <dbReference type="Proteomes" id="UP001596620"/>
    </source>
</evidence>
<sequence length="56" mass="6518">MDKLSNQLLIEVYCQARAMQLDSDFIDMIEETLKQRSILVTRSSTKDTAKSDKPRR</sequence>
<dbReference type="RefSeq" id="WP_382358443.1">
    <property type="nucleotide sequence ID" value="NZ_JBHTGR010000011.1"/>
</dbReference>